<evidence type="ECO:0000256" key="1">
    <source>
        <dbReference type="SAM" id="MobiDB-lite"/>
    </source>
</evidence>
<proteinExistence type="predicted"/>
<dbReference type="EMBL" id="JAGMWT010000005">
    <property type="protein sequence ID" value="KAH7128699.1"/>
    <property type="molecule type" value="Genomic_DNA"/>
</dbReference>
<accession>A0A9P9E114</accession>
<feature type="compositionally biased region" description="Acidic residues" evidence="1">
    <location>
        <begin position="181"/>
        <end position="193"/>
    </location>
</feature>
<evidence type="ECO:0000313" key="3">
    <source>
        <dbReference type="Proteomes" id="UP000700596"/>
    </source>
</evidence>
<organism evidence="2 3">
    <name type="scientific">Dendryphion nanum</name>
    <dbReference type="NCBI Taxonomy" id="256645"/>
    <lineage>
        <taxon>Eukaryota</taxon>
        <taxon>Fungi</taxon>
        <taxon>Dikarya</taxon>
        <taxon>Ascomycota</taxon>
        <taxon>Pezizomycotina</taxon>
        <taxon>Dothideomycetes</taxon>
        <taxon>Pleosporomycetidae</taxon>
        <taxon>Pleosporales</taxon>
        <taxon>Torulaceae</taxon>
        <taxon>Dendryphion</taxon>
    </lineage>
</organism>
<gene>
    <name evidence="2" type="ORF">B0J11DRAFT_276977</name>
</gene>
<dbReference type="OrthoDB" id="3790672at2759"/>
<feature type="region of interest" description="Disordered" evidence="1">
    <location>
        <begin position="181"/>
        <end position="225"/>
    </location>
</feature>
<protein>
    <submittedName>
        <fullName evidence="2">Uncharacterized protein</fullName>
    </submittedName>
</protein>
<feature type="compositionally biased region" description="Polar residues" evidence="1">
    <location>
        <begin position="209"/>
        <end position="225"/>
    </location>
</feature>
<name>A0A9P9E114_9PLEO</name>
<feature type="compositionally biased region" description="Acidic residues" evidence="1">
    <location>
        <begin position="101"/>
        <end position="110"/>
    </location>
</feature>
<evidence type="ECO:0000313" key="2">
    <source>
        <dbReference type="EMBL" id="KAH7128699.1"/>
    </source>
</evidence>
<feature type="compositionally biased region" description="Polar residues" evidence="1">
    <location>
        <begin position="73"/>
        <end position="84"/>
    </location>
</feature>
<dbReference type="Proteomes" id="UP000700596">
    <property type="component" value="Unassembled WGS sequence"/>
</dbReference>
<sequence length="667" mass="74137">MTSSRRSTRQRTTKRSYAEVSEGDEDHTDDEVWRPVKSRRLVVIDSDDDLEVTPSLYANSATAGRKQEHASASARNTLSLNAASSRVARPSSTRRRPVIPDTDDELEEDALLSPARLVTPGREQEHASASAPNTLSLDVASSHIAGPSSRRRRPVVMDTDDEDEDESILLAEIAAELAAGIEDEEDSDEEDEFFPGPDYVPEDVLTDVPDNQGSSSVPSGTETQVNQEFAQKLRDLLEDMSKWAKAIEYREFMAMPEDDRPVTKSSWRLLRAIDIDFLLDLYLPGIPLEVQELFVKQEWTLADFLALQEIGEHNGEEPGLYANFPTGDLEHATSAGCEAYVGSTAVQILKRKMQHLAISLRHTVESLPKGHRRSKHYRTTCRDNVVCNFRKLAGFKRPIAHGYLILLESIFMVLLGTYNHPGYTAKWATQSSYELVRDIRAKLDLPTIPWKGLNAAWPLRQGFASSTRKSSECCNPACKTMTYPRFMMPDGPKHPRAIANSLDPLGGFLCRRCDSYRERRGVLPDNATLHKLVSNYLTETAKSEMRQAGQPVICENCGDVEAADGALNSAKGGGARHIASNGKIRCPACDTYLRACKKERDPALAAKKAILDRVKADRAAGIPIVCIYCGAIEERGAPRGRKRFAVVPEGGMQCKNCYQQMLRRSIR</sequence>
<feature type="compositionally biased region" description="Basic residues" evidence="1">
    <location>
        <begin position="1"/>
        <end position="14"/>
    </location>
</feature>
<dbReference type="AlphaFoldDB" id="A0A9P9E114"/>
<keyword evidence="3" id="KW-1185">Reference proteome</keyword>
<feature type="region of interest" description="Disordered" evidence="1">
    <location>
        <begin position="60"/>
        <end position="165"/>
    </location>
</feature>
<feature type="region of interest" description="Disordered" evidence="1">
    <location>
        <begin position="1"/>
        <end position="30"/>
    </location>
</feature>
<comment type="caution">
    <text evidence="2">The sequence shown here is derived from an EMBL/GenBank/DDBJ whole genome shotgun (WGS) entry which is preliminary data.</text>
</comment>
<reference evidence="2" key="1">
    <citation type="journal article" date="2021" name="Nat. Commun.">
        <title>Genetic determinants of endophytism in the Arabidopsis root mycobiome.</title>
        <authorList>
            <person name="Mesny F."/>
            <person name="Miyauchi S."/>
            <person name="Thiergart T."/>
            <person name="Pickel B."/>
            <person name="Atanasova L."/>
            <person name="Karlsson M."/>
            <person name="Huettel B."/>
            <person name="Barry K.W."/>
            <person name="Haridas S."/>
            <person name="Chen C."/>
            <person name="Bauer D."/>
            <person name="Andreopoulos W."/>
            <person name="Pangilinan J."/>
            <person name="LaButti K."/>
            <person name="Riley R."/>
            <person name="Lipzen A."/>
            <person name="Clum A."/>
            <person name="Drula E."/>
            <person name="Henrissat B."/>
            <person name="Kohler A."/>
            <person name="Grigoriev I.V."/>
            <person name="Martin F.M."/>
            <person name="Hacquard S."/>
        </authorList>
    </citation>
    <scope>NUCLEOTIDE SEQUENCE</scope>
    <source>
        <strain evidence="2">MPI-CAGE-CH-0243</strain>
    </source>
</reference>